<feature type="transmembrane region" description="Helical" evidence="1">
    <location>
        <begin position="334"/>
        <end position="350"/>
    </location>
</feature>
<dbReference type="EMBL" id="LT985188">
    <property type="protein sequence ID" value="SPD87451.1"/>
    <property type="molecule type" value="Genomic_DNA"/>
</dbReference>
<evidence type="ECO:0000313" key="3">
    <source>
        <dbReference type="Proteomes" id="UP000238164"/>
    </source>
</evidence>
<dbReference type="Proteomes" id="UP000238164">
    <property type="component" value="Chromosome 1"/>
</dbReference>
<organism evidence="2 3">
    <name type="scientific">Micropruina glycogenica</name>
    <dbReference type="NCBI Taxonomy" id="75385"/>
    <lineage>
        <taxon>Bacteria</taxon>
        <taxon>Bacillati</taxon>
        <taxon>Actinomycetota</taxon>
        <taxon>Actinomycetes</taxon>
        <taxon>Propionibacteriales</taxon>
        <taxon>Nocardioidaceae</taxon>
        <taxon>Micropruina</taxon>
    </lineage>
</organism>
<dbReference type="AlphaFoldDB" id="A0A2N9JIU6"/>
<keyword evidence="1" id="KW-1133">Transmembrane helix</keyword>
<sequence>MQSRRLGSIAMPANARNLARSTPSIGRPRRRLTMPERCVSCPKTSPSAHPVGRRSFIEGSHGENVRRNWLILAAAAATLLVLAYPVNNNIRYEVGVHRVSGYSIAETFSHRPLTFRFVSAAQSWLPTLASESLAAPGSLARAWLFEAGFRLVAALVAAAAAVLLTVGLRRRLGSAAWAYGLAAYAGLFFTAPATGEPDWWAAVVAVAAVGTALLARESTGGSMAGALLAVVALLKISSLPIALAAVMLIAAFDRRRALWALASAFVAGCLAVALIWWLAPYEIVWLLDIRAIQPAVWTAGTSAELREYLANLAARWPTVALLPAFFVGGSRREVIAVGGATGLAVLGFVAQGQYYVYHAVPLVVLSAVLAVHTVRRSGAVLRRPVLVGIVVVAMLLVSSPDWRLVHTDGLFTATGVWVLALMLLQSLAVRAPGALPRAAVDRWAAGLVVAAMLASQTPWSAESLTLGTRDKTVMTNLAGLSAGLAGAERVRQVVGEGPVVYLTFGATTYVLGNPTRCRYPSPLFLQRPEAPGRASAATRGESLACLTQPDARWLVWDRTWLHRKGAAPDLIATIDGTWNCERAVLVDGLTLCPRREQ</sequence>
<feature type="transmembrane region" description="Helical" evidence="1">
    <location>
        <begin position="175"/>
        <end position="193"/>
    </location>
</feature>
<feature type="transmembrane region" description="Helical" evidence="1">
    <location>
        <begin position="381"/>
        <end position="398"/>
    </location>
</feature>
<keyword evidence="3" id="KW-1185">Reference proteome</keyword>
<evidence type="ECO:0000256" key="1">
    <source>
        <dbReference type="SAM" id="Phobius"/>
    </source>
</evidence>
<dbReference type="KEGG" id="mgg:MPLG2_2421"/>
<feature type="transmembrane region" description="Helical" evidence="1">
    <location>
        <begin position="69"/>
        <end position="86"/>
    </location>
</feature>
<evidence type="ECO:0008006" key="4">
    <source>
        <dbReference type="Google" id="ProtNLM"/>
    </source>
</evidence>
<feature type="transmembrane region" description="Helical" evidence="1">
    <location>
        <begin position="410"/>
        <end position="429"/>
    </location>
</feature>
<feature type="transmembrane region" description="Helical" evidence="1">
    <location>
        <begin position="258"/>
        <end position="279"/>
    </location>
</feature>
<gene>
    <name evidence="2" type="ORF">MPLG2_2421</name>
</gene>
<name>A0A2N9JIU6_9ACTN</name>
<accession>A0A2N9JIU6</accession>
<feature type="transmembrane region" description="Helical" evidence="1">
    <location>
        <begin position="356"/>
        <end position="374"/>
    </location>
</feature>
<feature type="transmembrane region" description="Helical" evidence="1">
    <location>
        <begin position="147"/>
        <end position="168"/>
    </location>
</feature>
<evidence type="ECO:0000313" key="2">
    <source>
        <dbReference type="EMBL" id="SPD87451.1"/>
    </source>
</evidence>
<keyword evidence="1" id="KW-0812">Transmembrane</keyword>
<feature type="transmembrane region" description="Helical" evidence="1">
    <location>
        <begin position="227"/>
        <end position="252"/>
    </location>
</feature>
<protein>
    <recommendedName>
        <fullName evidence="4">Glycosyltransferase RgtA/B/C/D-like domain-containing protein</fullName>
    </recommendedName>
</protein>
<reference evidence="2 3" key="1">
    <citation type="submission" date="2018-02" db="EMBL/GenBank/DDBJ databases">
        <authorList>
            <person name="Cohen D.B."/>
            <person name="Kent A.D."/>
        </authorList>
    </citation>
    <scope>NUCLEOTIDE SEQUENCE [LARGE SCALE GENOMIC DNA]</scope>
    <source>
        <strain evidence="2">1</strain>
    </source>
</reference>
<proteinExistence type="predicted"/>
<keyword evidence="1" id="KW-0472">Membrane</keyword>